<name>A0AAU8BTU0_9VIRU</name>
<accession>A0AAU8BTU0</accession>
<dbReference type="EMBL" id="PP554575">
    <property type="protein sequence ID" value="XCD29190.1"/>
    <property type="molecule type" value="Genomic_DNA"/>
</dbReference>
<sequence>MLGAPITHLSTKFPTTTITYLPHMTVCLFGEQSCLDILAYPDKIKFFSFLLPSNSGFLFSSV</sequence>
<evidence type="ECO:0000313" key="1">
    <source>
        <dbReference type="EMBL" id="XCD29190.1"/>
    </source>
</evidence>
<protein>
    <submittedName>
        <fullName evidence="1">Uncharacterized protein</fullName>
    </submittedName>
</protein>
<proteinExistence type="predicted"/>
<organism evidence="1">
    <name type="scientific">Escherichia phage PMBT16</name>
    <dbReference type="NCBI Taxonomy" id="3137282"/>
    <lineage>
        <taxon>Viruses</taxon>
    </lineage>
</organism>
<reference evidence="1" key="1">
    <citation type="submission" date="2024-03" db="EMBL/GenBank/DDBJ databases">
        <title>This phage originates from the Bacteriophage catalogue of the Bacteriophage Competence Centre, Department of Microbiology und Biotechnology, Max Rubner-Institut, Kiel, Germany.</title>
        <authorList>
            <person name="Sprotte S."/>
            <person name="Brinks E."/>
        </authorList>
    </citation>
    <scope>NUCLEOTIDE SEQUENCE</scope>
</reference>